<evidence type="ECO:0000313" key="1">
    <source>
        <dbReference type="EMBL" id="JAD56871.1"/>
    </source>
</evidence>
<name>A0A0A9B0G2_ARUDO</name>
<proteinExistence type="predicted"/>
<dbReference type="AlphaFoldDB" id="A0A0A9B0G2"/>
<protein>
    <submittedName>
        <fullName evidence="1">Uncharacterized protein</fullName>
    </submittedName>
</protein>
<reference evidence="1" key="1">
    <citation type="submission" date="2014-09" db="EMBL/GenBank/DDBJ databases">
        <authorList>
            <person name="Magalhaes I.L.F."/>
            <person name="Oliveira U."/>
            <person name="Santos F.R."/>
            <person name="Vidigal T.H.D.A."/>
            <person name="Brescovit A.D."/>
            <person name="Santos A.J."/>
        </authorList>
    </citation>
    <scope>NUCLEOTIDE SEQUENCE</scope>
    <source>
        <tissue evidence="1">Shoot tissue taken approximately 20 cm above the soil surface</tissue>
    </source>
</reference>
<organism evidence="1">
    <name type="scientific">Arundo donax</name>
    <name type="common">Giant reed</name>
    <name type="synonym">Donax arundinaceus</name>
    <dbReference type="NCBI Taxonomy" id="35708"/>
    <lineage>
        <taxon>Eukaryota</taxon>
        <taxon>Viridiplantae</taxon>
        <taxon>Streptophyta</taxon>
        <taxon>Embryophyta</taxon>
        <taxon>Tracheophyta</taxon>
        <taxon>Spermatophyta</taxon>
        <taxon>Magnoliopsida</taxon>
        <taxon>Liliopsida</taxon>
        <taxon>Poales</taxon>
        <taxon>Poaceae</taxon>
        <taxon>PACMAD clade</taxon>
        <taxon>Arundinoideae</taxon>
        <taxon>Arundineae</taxon>
        <taxon>Arundo</taxon>
    </lineage>
</organism>
<reference evidence="1" key="2">
    <citation type="journal article" date="2015" name="Data Brief">
        <title>Shoot transcriptome of the giant reed, Arundo donax.</title>
        <authorList>
            <person name="Barrero R.A."/>
            <person name="Guerrero F.D."/>
            <person name="Moolhuijzen P."/>
            <person name="Goolsby J.A."/>
            <person name="Tidwell J."/>
            <person name="Bellgard S.E."/>
            <person name="Bellgard M.I."/>
        </authorList>
    </citation>
    <scope>NUCLEOTIDE SEQUENCE</scope>
    <source>
        <tissue evidence="1">Shoot tissue taken approximately 20 cm above the soil surface</tissue>
    </source>
</reference>
<dbReference type="EMBL" id="GBRH01241024">
    <property type="protein sequence ID" value="JAD56871.1"/>
    <property type="molecule type" value="Transcribed_RNA"/>
</dbReference>
<accession>A0A0A9B0G2</accession>
<sequence>MSAEVTCGACRSRWLNTPSTVSVLSFVEWILISAKLSNLEIVKFSKFGQIATNFPILFSDAQK</sequence>